<evidence type="ECO:0000313" key="1">
    <source>
        <dbReference type="EMBL" id="MBX03186.1"/>
    </source>
</evidence>
<sequence>MMSRKRIRVMITSGFRIILYGRSTRFLGPVCVKMIGGLIVAGPKPSCQNGGQNRWQLNGTWWWISRGIRGRPTG</sequence>
<dbReference type="AlphaFoldDB" id="A0A2P2KBV0"/>
<dbReference type="EMBL" id="GGEC01022702">
    <property type="protein sequence ID" value="MBX03186.1"/>
    <property type="molecule type" value="Transcribed_RNA"/>
</dbReference>
<name>A0A2P2KBV0_RHIMU</name>
<organism evidence="1">
    <name type="scientific">Rhizophora mucronata</name>
    <name type="common">Asiatic mangrove</name>
    <dbReference type="NCBI Taxonomy" id="61149"/>
    <lineage>
        <taxon>Eukaryota</taxon>
        <taxon>Viridiplantae</taxon>
        <taxon>Streptophyta</taxon>
        <taxon>Embryophyta</taxon>
        <taxon>Tracheophyta</taxon>
        <taxon>Spermatophyta</taxon>
        <taxon>Magnoliopsida</taxon>
        <taxon>eudicotyledons</taxon>
        <taxon>Gunneridae</taxon>
        <taxon>Pentapetalae</taxon>
        <taxon>rosids</taxon>
        <taxon>fabids</taxon>
        <taxon>Malpighiales</taxon>
        <taxon>Rhizophoraceae</taxon>
        <taxon>Rhizophora</taxon>
    </lineage>
</organism>
<protein>
    <submittedName>
        <fullName evidence="1">Uncharacterized protein MANES_04G048800</fullName>
    </submittedName>
</protein>
<reference evidence="1" key="1">
    <citation type="submission" date="2018-02" db="EMBL/GenBank/DDBJ databases">
        <title>Rhizophora mucronata_Transcriptome.</title>
        <authorList>
            <person name="Meera S.P."/>
            <person name="Sreeshan A."/>
            <person name="Augustine A."/>
        </authorList>
    </citation>
    <scope>NUCLEOTIDE SEQUENCE</scope>
    <source>
        <tissue evidence="1">Leaf</tissue>
    </source>
</reference>
<accession>A0A2P2KBV0</accession>
<proteinExistence type="predicted"/>